<dbReference type="AlphaFoldDB" id="A0A4Y4B2J7"/>
<evidence type="ECO:0000313" key="1">
    <source>
        <dbReference type="EMBL" id="GEC73460.1"/>
    </source>
</evidence>
<organism evidence="1 2">
    <name type="scientific">Flavobacterium flevense</name>
    <dbReference type="NCBI Taxonomy" id="983"/>
    <lineage>
        <taxon>Bacteria</taxon>
        <taxon>Pseudomonadati</taxon>
        <taxon>Bacteroidota</taxon>
        <taxon>Flavobacteriia</taxon>
        <taxon>Flavobacteriales</taxon>
        <taxon>Flavobacteriaceae</taxon>
        <taxon>Flavobacterium</taxon>
    </lineage>
</organism>
<gene>
    <name evidence="1" type="ORF">FFL01_29990</name>
</gene>
<evidence type="ECO:0008006" key="3">
    <source>
        <dbReference type="Google" id="ProtNLM"/>
    </source>
</evidence>
<protein>
    <recommendedName>
        <fullName evidence="3">Exostosin GT47 domain-containing protein</fullName>
    </recommendedName>
</protein>
<dbReference type="STRING" id="983.SAMN05443543_108178"/>
<comment type="caution">
    <text evidence="1">The sequence shown here is derived from an EMBL/GenBank/DDBJ whole genome shotgun (WGS) entry which is preliminary data.</text>
</comment>
<reference evidence="1 2" key="1">
    <citation type="submission" date="2019-06" db="EMBL/GenBank/DDBJ databases">
        <title>Whole genome shotgun sequence of Flavobacterium flevense NBRC 14960.</title>
        <authorList>
            <person name="Hosoyama A."/>
            <person name="Uohara A."/>
            <person name="Ohji S."/>
            <person name="Ichikawa N."/>
        </authorList>
    </citation>
    <scope>NUCLEOTIDE SEQUENCE [LARGE SCALE GENOMIC DNA]</scope>
    <source>
        <strain evidence="1 2">NBRC 14960</strain>
    </source>
</reference>
<dbReference type="OrthoDB" id="1416011at2"/>
<keyword evidence="2" id="KW-1185">Reference proteome</keyword>
<name>A0A4Y4B2J7_9FLAO</name>
<dbReference type="Proteomes" id="UP000316775">
    <property type="component" value="Unassembled WGS sequence"/>
</dbReference>
<sequence>MLKLYTDQNYLIPENRRIVFPLLFDLWYSPNQNLLEKYELVTDIEDADIVIVPVDIAFFHRNNKHQELNNFITGALNHNKKVWQYSAGDYGKTSDNAVYTFRLGGFDSKLNANTFILPSFITDPYTKIPQSFSSLVKEEQPRIGFVGHASNGWSKKIKEYLGYIIYNYKRWTKKVDTDYQPFYPSAIKRFRLLSVLQKSPDVQTDFIFRKQYRAGSKTEEEKNKTAIVFLENIARNPYTFCMRGAGNFSVRFYETLAMGRIPLVVDTDFRLPLDKNINWSQHCIIAKEQQIEKALIDFHQKISAEDFEFMQQNNRKLWQIYLEREAYFLKIYSIFNTASE</sequence>
<proteinExistence type="predicted"/>
<dbReference type="EMBL" id="BJNP01000044">
    <property type="protein sequence ID" value="GEC73460.1"/>
    <property type="molecule type" value="Genomic_DNA"/>
</dbReference>
<accession>A0A4Y4B2J7</accession>
<evidence type="ECO:0000313" key="2">
    <source>
        <dbReference type="Proteomes" id="UP000316775"/>
    </source>
</evidence>
<dbReference type="RefSeq" id="WP_073246080.1">
    <property type="nucleotide sequence ID" value="NZ_BJNP01000044.1"/>
</dbReference>